<evidence type="ECO:0000313" key="1">
    <source>
        <dbReference type="EMBL" id="PXW61510.1"/>
    </source>
</evidence>
<name>A0A2V3UN20_9HYPH</name>
<sequence length="94" mass="10525">MNLIGWFRTAWRNDGHRAAVLSDYAKVAELRHFMADLALRGSVFAPLPPAKDLYAAGIAEGRRQLALETMRIAGTDPATLQRLCFEPLKQENSR</sequence>
<proteinExistence type="predicted"/>
<dbReference type="EMBL" id="QJJK01000003">
    <property type="protein sequence ID" value="PXW61510.1"/>
    <property type="molecule type" value="Genomic_DNA"/>
</dbReference>
<protein>
    <submittedName>
        <fullName evidence="1">Uncharacterized protein</fullName>
    </submittedName>
</protein>
<dbReference type="AlphaFoldDB" id="A0A2V3UN20"/>
<dbReference type="RefSeq" id="WP_110373822.1">
    <property type="nucleotide sequence ID" value="NZ_JAHBRY010000001.1"/>
</dbReference>
<dbReference type="OrthoDB" id="8455652at2"/>
<evidence type="ECO:0000313" key="2">
    <source>
        <dbReference type="Proteomes" id="UP000248021"/>
    </source>
</evidence>
<accession>A0A2V3UN20</accession>
<organism evidence="1 2">
    <name type="scientific">Chelatococcus asaccharovorans</name>
    <dbReference type="NCBI Taxonomy" id="28210"/>
    <lineage>
        <taxon>Bacteria</taxon>
        <taxon>Pseudomonadati</taxon>
        <taxon>Pseudomonadota</taxon>
        <taxon>Alphaproteobacteria</taxon>
        <taxon>Hyphomicrobiales</taxon>
        <taxon>Chelatococcaceae</taxon>
        <taxon>Chelatococcus</taxon>
    </lineage>
</organism>
<reference evidence="1 2" key="1">
    <citation type="submission" date="2018-05" db="EMBL/GenBank/DDBJ databases">
        <title>Genomic Encyclopedia of Type Strains, Phase IV (KMG-IV): sequencing the most valuable type-strain genomes for metagenomic binning, comparative biology and taxonomic classification.</title>
        <authorList>
            <person name="Goeker M."/>
        </authorList>
    </citation>
    <scope>NUCLEOTIDE SEQUENCE [LARGE SCALE GENOMIC DNA]</scope>
    <source>
        <strain evidence="1 2">DSM 6462</strain>
    </source>
</reference>
<gene>
    <name evidence="1" type="ORF">C7450_10325</name>
</gene>
<comment type="caution">
    <text evidence="1">The sequence shown here is derived from an EMBL/GenBank/DDBJ whole genome shotgun (WGS) entry which is preliminary data.</text>
</comment>
<dbReference type="Proteomes" id="UP000248021">
    <property type="component" value="Unassembled WGS sequence"/>
</dbReference>
<keyword evidence="2" id="KW-1185">Reference proteome</keyword>